<protein>
    <submittedName>
        <fullName evidence="2">Secreted protein</fullName>
    </submittedName>
</protein>
<evidence type="ECO:0000256" key="1">
    <source>
        <dbReference type="SAM" id="MobiDB-lite"/>
    </source>
</evidence>
<reference evidence="2" key="1">
    <citation type="journal article" date="2012" name="PLoS ONE">
        <title>Gene sets for utilization of primary and secondary nutrition supplies in the distal gut of endangered iberian lynx.</title>
        <authorList>
            <person name="Alcaide M."/>
            <person name="Messina E."/>
            <person name="Richter M."/>
            <person name="Bargiela R."/>
            <person name="Peplies J."/>
            <person name="Huws S.A."/>
            <person name="Newbold C.J."/>
            <person name="Golyshin P.N."/>
            <person name="Simon M.A."/>
            <person name="Lopez G."/>
            <person name="Yakimov M.M."/>
            <person name="Ferrer M."/>
        </authorList>
    </citation>
    <scope>NUCLEOTIDE SEQUENCE</scope>
</reference>
<dbReference type="AlphaFoldDB" id="J9GIN3"/>
<feature type="compositionally biased region" description="Low complexity" evidence="1">
    <location>
        <begin position="10"/>
        <end position="25"/>
    </location>
</feature>
<proteinExistence type="predicted"/>
<name>J9GIN3_9ZZZZ</name>
<feature type="region of interest" description="Disordered" evidence="1">
    <location>
        <begin position="1"/>
        <end position="25"/>
    </location>
</feature>
<comment type="caution">
    <text evidence="2">The sequence shown here is derived from an EMBL/GenBank/DDBJ whole genome shotgun (WGS) entry which is preliminary data.</text>
</comment>
<organism evidence="2">
    <name type="scientific">gut metagenome</name>
    <dbReference type="NCBI Taxonomy" id="749906"/>
    <lineage>
        <taxon>unclassified sequences</taxon>
        <taxon>metagenomes</taxon>
        <taxon>organismal metagenomes</taxon>
    </lineage>
</organism>
<sequence length="41" mass="4179">MSQRSPICSLPPRSSSASSLSLTLSSPVPAQAALRPATLVL</sequence>
<evidence type="ECO:0000313" key="2">
    <source>
        <dbReference type="EMBL" id="EJX01828.1"/>
    </source>
</evidence>
<accession>J9GIN3</accession>
<gene>
    <name evidence="2" type="ORF">EVA_10063</name>
</gene>
<dbReference type="EMBL" id="AMCI01002799">
    <property type="protein sequence ID" value="EJX01828.1"/>
    <property type="molecule type" value="Genomic_DNA"/>
</dbReference>